<dbReference type="InterPro" id="IPR050979">
    <property type="entry name" value="LD-transpeptidase"/>
</dbReference>
<keyword evidence="4 7" id="KW-0133">Cell shape</keyword>
<gene>
    <name evidence="10" type="ORF">SAMN02745166_02148</name>
</gene>
<evidence type="ECO:0000259" key="9">
    <source>
        <dbReference type="PROSITE" id="PS52029"/>
    </source>
</evidence>
<accession>A0A1T4XZA9</accession>
<dbReference type="PANTHER" id="PTHR30582">
    <property type="entry name" value="L,D-TRANSPEPTIDASE"/>
    <property type="match status" value="1"/>
</dbReference>
<name>A0A1T4XZA9_9BACT</name>
<dbReference type="GO" id="GO:0008360">
    <property type="term" value="P:regulation of cell shape"/>
    <property type="evidence" value="ECO:0007669"/>
    <property type="project" value="UniProtKB-UniRule"/>
</dbReference>
<evidence type="ECO:0000256" key="2">
    <source>
        <dbReference type="ARBA" id="ARBA00005992"/>
    </source>
</evidence>
<proteinExistence type="inferred from homology"/>
<evidence type="ECO:0000256" key="5">
    <source>
        <dbReference type="ARBA" id="ARBA00022984"/>
    </source>
</evidence>
<evidence type="ECO:0000313" key="10">
    <source>
        <dbReference type="EMBL" id="SKA94365.1"/>
    </source>
</evidence>
<dbReference type="GO" id="GO:0005576">
    <property type="term" value="C:extracellular region"/>
    <property type="evidence" value="ECO:0007669"/>
    <property type="project" value="TreeGrafter"/>
</dbReference>
<comment type="pathway">
    <text evidence="1 7">Cell wall biogenesis; peptidoglycan biosynthesis.</text>
</comment>
<dbReference type="PANTHER" id="PTHR30582:SF2">
    <property type="entry name" value="L,D-TRANSPEPTIDASE YCIB-RELATED"/>
    <property type="match status" value="1"/>
</dbReference>
<dbReference type="UniPathway" id="UPA00219"/>
<evidence type="ECO:0000313" key="11">
    <source>
        <dbReference type="Proteomes" id="UP000190774"/>
    </source>
</evidence>
<keyword evidence="5 7" id="KW-0573">Peptidoglycan synthesis</keyword>
<feature type="active site" description="Nucleophile" evidence="7">
    <location>
        <position position="197"/>
    </location>
</feature>
<evidence type="ECO:0000256" key="8">
    <source>
        <dbReference type="SAM" id="MobiDB-lite"/>
    </source>
</evidence>
<dbReference type="GO" id="GO:0018104">
    <property type="term" value="P:peptidoglycan-protein cross-linking"/>
    <property type="evidence" value="ECO:0007669"/>
    <property type="project" value="TreeGrafter"/>
</dbReference>
<keyword evidence="11" id="KW-1185">Reference proteome</keyword>
<dbReference type="CDD" id="cd16913">
    <property type="entry name" value="YkuD_like"/>
    <property type="match status" value="1"/>
</dbReference>
<comment type="similarity">
    <text evidence="2">Belongs to the YkuD family.</text>
</comment>
<dbReference type="STRING" id="48467.SAMN02745166_02148"/>
<dbReference type="Gene3D" id="2.40.440.10">
    <property type="entry name" value="L,D-transpeptidase catalytic domain-like"/>
    <property type="match status" value="1"/>
</dbReference>
<dbReference type="GO" id="GO:0016740">
    <property type="term" value="F:transferase activity"/>
    <property type="evidence" value="ECO:0007669"/>
    <property type="project" value="UniProtKB-KW"/>
</dbReference>
<evidence type="ECO:0000256" key="7">
    <source>
        <dbReference type="PROSITE-ProRule" id="PRU01373"/>
    </source>
</evidence>
<reference evidence="11" key="1">
    <citation type="submission" date="2017-02" db="EMBL/GenBank/DDBJ databases">
        <authorList>
            <person name="Varghese N."/>
            <person name="Submissions S."/>
        </authorList>
    </citation>
    <scope>NUCLEOTIDE SEQUENCE [LARGE SCALE GENOMIC DNA]</scope>
    <source>
        <strain evidence="11">ATCC 700200</strain>
    </source>
</reference>
<evidence type="ECO:0000256" key="1">
    <source>
        <dbReference type="ARBA" id="ARBA00004752"/>
    </source>
</evidence>
<feature type="domain" description="L,D-TPase catalytic" evidence="9">
    <location>
        <begin position="85"/>
        <end position="221"/>
    </location>
</feature>
<dbReference type="GO" id="GO:0071555">
    <property type="term" value="P:cell wall organization"/>
    <property type="evidence" value="ECO:0007669"/>
    <property type="project" value="UniProtKB-UniRule"/>
</dbReference>
<organism evidence="10 11">
    <name type="scientific">Prosthecobacter debontii</name>
    <dbReference type="NCBI Taxonomy" id="48467"/>
    <lineage>
        <taxon>Bacteria</taxon>
        <taxon>Pseudomonadati</taxon>
        <taxon>Verrucomicrobiota</taxon>
        <taxon>Verrucomicrobiia</taxon>
        <taxon>Verrucomicrobiales</taxon>
        <taxon>Verrucomicrobiaceae</taxon>
        <taxon>Prosthecobacter</taxon>
    </lineage>
</organism>
<dbReference type="PROSITE" id="PS52029">
    <property type="entry name" value="LD_TPASE"/>
    <property type="match status" value="1"/>
</dbReference>
<keyword evidence="6 7" id="KW-0961">Cell wall biogenesis/degradation</keyword>
<evidence type="ECO:0000256" key="6">
    <source>
        <dbReference type="ARBA" id="ARBA00023316"/>
    </source>
</evidence>
<dbReference type="InterPro" id="IPR038063">
    <property type="entry name" value="Transpep_catalytic_dom"/>
</dbReference>
<protein>
    <submittedName>
        <fullName evidence="10">L,D-transpeptidase catalytic domain</fullName>
    </submittedName>
</protein>
<evidence type="ECO:0000256" key="3">
    <source>
        <dbReference type="ARBA" id="ARBA00022679"/>
    </source>
</evidence>
<dbReference type="RefSeq" id="WP_217698964.1">
    <property type="nucleotide sequence ID" value="NZ_FUYE01000006.1"/>
</dbReference>
<dbReference type="EMBL" id="FUYE01000006">
    <property type="protein sequence ID" value="SKA94365.1"/>
    <property type="molecule type" value="Genomic_DNA"/>
</dbReference>
<feature type="region of interest" description="Disordered" evidence="8">
    <location>
        <begin position="53"/>
        <end position="79"/>
    </location>
</feature>
<feature type="active site" description="Proton donor/acceptor" evidence="7">
    <location>
        <position position="184"/>
    </location>
</feature>
<sequence>MKLLKRLAFLAASVLLGLHGVSCSSPEYREIRRPAPGGGFYVQRIRIEPQEAAKLKKQKKDKKKKADEPIDDGSWWHGDGVEGKPSMKISLSEQKVYFMKDGVVVGMSPISSGREGYDTRPGKFRVMEKDIDHKSNLYGDYVDADGVVLKKDIGVMKDKRPPGAKFDGANMRYFMRVTGAIGMHEGYLPGFPASHGCIRLPTKMAEIFYHQSSVGTPVEIVP</sequence>
<dbReference type="InterPro" id="IPR005490">
    <property type="entry name" value="LD_TPept_cat_dom"/>
</dbReference>
<evidence type="ECO:0000256" key="4">
    <source>
        <dbReference type="ARBA" id="ARBA00022960"/>
    </source>
</evidence>
<keyword evidence="3" id="KW-0808">Transferase</keyword>
<dbReference type="Proteomes" id="UP000190774">
    <property type="component" value="Unassembled WGS sequence"/>
</dbReference>
<dbReference type="Pfam" id="PF03734">
    <property type="entry name" value="YkuD"/>
    <property type="match status" value="1"/>
</dbReference>
<dbReference type="GO" id="GO:0071972">
    <property type="term" value="F:peptidoglycan L,D-transpeptidase activity"/>
    <property type="evidence" value="ECO:0007669"/>
    <property type="project" value="TreeGrafter"/>
</dbReference>
<dbReference type="SUPFAM" id="SSF141523">
    <property type="entry name" value="L,D-transpeptidase catalytic domain-like"/>
    <property type="match status" value="1"/>
</dbReference>
<dbReference type="AlphaFoldDB" id="A0A1T4XZA9"/>